<dbReference type="GO" id="GO:0020037">
    <property type="term" value="F:heme binding"/>
    <property type="evidence" value="ECO:0007669"/>
    <property type="project" value="InterPro"/>
</dbReference>
<evidence type="ECO:0000313" key="5">
    <source>
        <dbReference type="EMBL" id="SDB96227.1"/>
    </source>
</evidence>
<dbReference type="InterPro" id="IPR015946">
    <property type="entry name" value="KH_dom-like_a/b"/>
</dbReference>
<reference evidence="5 6" key="1">
    <citation type="submission" date="2016-10" db="EMBL/GenBank/DDBJ databases">
        <authorList>
            <person name="de Groot N.N."/>
        </authorList>
    </citation>
    <scope>NUCLEOTIDE SEQUENCE [LARGE SCALE GENOMIC DNA]</scope>
    <source>
        <strain evidence="5 6">DSM 45514</strain>
    </source>
</reference>
<accession>A0A1G6HPK1</accession>
<dbReference type="Pfam" id="PF02566">
    <property type="entry name" value="OsmC"/>
    <property type="match status" value="1"/>
</dbReference>
<evidence type="ECO:0000313" key="6">
    <source>
        <dbReference type="Proteomes" id="UP000199387"/>
    </source>
</evidence>
<evidence type="ECO:0000256" key="4">
    <source>
        <dbReference type="ARBA" id="ARBA00023004"/>
    </source>
</evidence>
<dbReference type="AlphaFoldDB" id="A0A1G6HPK1"/>
<dbReference type="RefSeq" id="WP_176757734.1">
    <property type="nucleotide sequence ID" value="NZ_FMZA01000001.1"/>
</dbReference>
<dbReference type="Gene3D" id="1.10.490.10">
    <property type="entry name" value="Globins"/>
    <property type="match status" value="1"/>
</dbReference>
<organism evidence="5 6">
    <name type="scientific">Melghirimyces thermohalophilus</name>
    <dbReference type="NCBI Taxonomy" id="1236220"/>
    <lineage>
        <taxon>Bacteria</taxon>
        <taxon>Bacillati</taxon>
        <taxon>Bacillota</taxon>
        <taxon>Bacilli</taxon>
        <taxon>Bacillales</taxon>
        <taxon>Thermoactinomycetaceae</taxon>
        <taxon>Melghirimyces</taxon>
    </lineage>
</organism>
<dbReference type="GO" id="GO:0046872">
    <property type="term" value="F:metal ion binding"/>
    <property type="evidence" value="ECO:0007669"/>
    <property type="project" value="UniProtKB-KW"/>
</dbReference>
<keyword evidence="1" id="KW-0813">Transport</keyword>
<dbReference type="Pfam" id="PF01152">
    <property type="entry name" value="Bac_globin"/>
    <property type="match status" value="1"/>
</dbReference>
<dbReference type="InterPro" id="IPR009050">
    <property type="entry name" value="Globin-like_sf"/>
</dbReference>
<dbReference type="InterPro" id="IPR052707">
    <property type="entry name" value="OsmC_Ohr_Peroxiredoxin"/>
</dbReference>
<dbReference type="Proteomes" id="UP000199387">
    <property type="component" value="Unassembled WGS sequence"/>
</dbReference>
<dbReference type="InterPro" id="IPR036102">
    <property type="entry name" value="OsmC/Ohrsf"/>
</dbReference>
<dbReference type="SUPFAM" id="SSF82784">
    <property type="entry name" value="OsmC-like"/>
    <property type="match status" value="1"/>
</dbReference>
<keyword evidence="4" id="KW-0408">Iron</keyword>
<gene>
    <name evidence="5" type="ORF">SAMN04488112_101147</name>
</gene>
<dbReference type="InterPro" id="IPR001486">
    <property type="entry name" value="Hemoglobin_trunc"/>
</dbReference>
<dbReference type="SUPFAM" id="SSF46458">
    <property type="entry name" value="Globin-like"/>
    <property type="match status" value="1"/>
</dbReference>
<keyword evidence="2" id="KW-0349">Heme</keyword>
<dbReference type="InterPro" id="IPR003718">
    <property type="entry name" value="OsmC/Ohr_fam"/>
</dbReference>
<dbReference type="Gene3D" id="3.30.300.20">
    <property type="match status" value="1"/>
</dbReference>
<dbReference type="EMBL" id="FMZA01000001">
    <property type="protein sequence ID" value="SDB96227.1"/>
    <property type="molecule type" value="Genomic_DNA"/>
</dbReference>
<dbReference type="InterPro" id="IPR012292">
    <property type="entry name" value="Globin/Proto"/>
</dbReference>
<evidence type="ECO:0000256" key="2">
    <source>
        <dbReference type="ARBA" id="ARBA00022617"/>
    </source>
</evidence>
<evidence type="ECO:0000256" key="3">
    <source>
        <dbReference type="ARBA" id="ARBA00022723"/>
    </source>
</evidence>
<dbReference type="STRING" id="1236220.SAMN04488112_101147"/>
<name>A0A1G6HPK1_9BACL</name>
<sequence>MADLTFASEATWSGTGKKGEGKITIGQETVSYSVPVSMGGKGMGSSPEDMLVGAVTACYSGTLYSTLVKKELPVQHVTLRAEGIVTDYPEQMKFSRLIVHPTIVGGEKSQLSEYEQAAITARDKCFIGKTIAGNVAYEVGKVRVTNALLEQEKIDELVERFYNYLTKESYFSSMFTKRNVDINRLKNRQKIFISRIVNNDTPDVDQDSAKQVEQRHQFHTTPERAKVWLDLLEKAVDDMEIPLEIKEPLMDKMNFMMDKIVKK</sequence>
<keyword evidence="6" id="KW-1185">Reference proteome</keyword>
<dbReference type="PANTHER" id="PTHR42830">
    <property type="entry name" value="OSMOTICALLY INDUCIBLE FAMILY PROTEIN"/>
    <property type="match status" value="1"/>
</dbReference>
<keyword evidence="3" id="KW-0479">Metal-binding</keyword>
<proteinExistence type="predicted"/>
<dbReference type="PANTHER" id="PTHR42830:SF2">
    <property type="entry name" value="OSMC_OHR FAMILY PROTEIN"/>
    <property type="match status" value="1"/>
</dbReference>
<protein>
    <submittedName>
        <fullName evidence="5">Peroxiredoxin, SACOL1771 subfamily</fullName>
    </submittedName>
</protein>
<dbReference type="GO" id="GO:0019825">
    <property type="term" value="F:oxygen binding"/>
    <property type="evidence" value="ECO:0007669"/>
    <property type="project" value="InterPro"/>
</dbReference>
<evidence type="ECO:0000256" key="1">
    <source>
        <dbReference type="ARBA" id="ARBA00022448"/>
    </source>
</evidence>